<dbReference type="EC" id="5.4.99.25" evidence="1"/>
<evidence type="ECO:0000256" key="2">
    <source>
        <dbReference type="ARBA" id="ARBA00022694"/>
    </source>
</evidence>
<evidence type="ECO:0000256" key="1">
    <source>
        <dbReference type="ARBA" id="ARBA00012787"/>
    </source>
</evidence>
<dbReference type="Gene3D" id="3.30.2350.10">
    <property type="entry name" value="Pseudouridine synthase"/>
    <property type="match status" value="1"/>
</dbReference>
<dbReference type="GO" id="GO:0003723">
    <property type="term" value="F:RNA binding"/>
    <property type="evidence" value="ECO:0007669"/>
    <property type="project" value="InterPro"/>
</dbReference>
<proteinExistence type="inferred from homology"/>
<name>A0A3B1CGY4_9ZZZZ</name>
<keyword evidence="3 6" id="KW-0413">Isomerase</keyword>
<dbReference type="NCBIfam" id="TIGR00431">
    <property type="entry name" value="TruB"/>
    <property type="match status" value="1"/>
</dbReference>
<organism evidence="6">
    <name type="scientific">hydrothermal vent metagenome</name>
    <dbReference type="NCBI Taxonomy" id="652676"/>
    <lineage>
        <taxon>unclassified sequences</taxon>
        <taxon>metagenomes</taxon>
        <taxon>ecological metagenomes</taxon>
    </lineage>
</organism>
<dbReference type="Pfam" id="PF16198">
    <property type="entry name" value="TruB_C_2"/>
    <property type="match status" value="1"/>
</dbReference>
<dbReference type="InterPro" id="IPR032819">
    <property type="entry name" value="TruB_C"/>
</dbReference>
<dbReference type="HAMAP" id="MF_01080">
    <property type="entry name" value="TruB_bact"/>
    <property type="match status" value="1"/>
</dbReference>
<evidence type="ECO:0000259" key="4">
    <source>
        <dbReference type="Pfam" id="PF01509"/>
    </source>
</evidence>
<feature type="domain" description="tRNA pseudouridylate synthase B C-terminal" evidence="5">
    <location>
        <begin position="177"/>
        <end position="217"/>
    </location>
</feature>
<dbReference type="InterPro" id="IPR014780">
    <property type="entry name" value="tRNA_psdUridine_synth_TruB"/>
</dbReference>
<dbReference type="InterPro" id="IPR036974">
    <property type="entry name" value="PUA_sf"/>
</dbReference>
<evidence type="ECO:0000313" key="6">
    <source>
        <dbReference type="EMBL" id="VAX23234.1"/>
    </source>
</evidence>
<protein>
    <recommendedName>
        <fullName evidence="1">tRNA pseudouridine(55) synthase</fullName>
        <ecNumber evidence="1">5.4.99.25</ecNumber>
    </recommendedName>
</protein>
<dbReference type="PANTHER" id="PTHR13767:SF2">
    <property type="entry name" value="PSEUDOURIDYLATE SYNTHASE TRUB1"/>
    <property type="match status" value="1"/>
</dbReference>
<feature type="domain" description="Pseudouridine synthase II N-terminal" evidence="4">
    <location>
        <begin position="28"/>
        <end position="176"/>
    </location>
</feature>
<dbReference type="SUPFAM" id="SSF55120">
    <property type="entry name" value="Pseudouridine synthase"/>
    <property type="match status" value="1"/>
</dbReference>
<dbReference type="GO" id="GO:0160148">
    <property type="term" value="F:tRNA pseudouridine(55) synthase activity"/>
    <property type="evidence" value="ECO:0007669"/>
    <property type="project" value="UniProtKB-EC"/>
</dbReference>
<reference evidence="6" key="1">
    <citation type="submission" date="2018-06" db="EMBL/GenBank/DDBJ databases">
        <authorList>
            <person name="Zhirakovskaya E."/>
        </authorList>
    </citation>
    <scope>NUCLEOTIDE SEQUENCE</scope>
</reference>
<accession>A0A3B1CGY4</accession>
<dbReference type="Gene3D" id="2.30.130.10">
    <property type="entry name" value="PUA domain"/>
    <property type="match status" value="1"/>
</dbReference>
<evidence type="ECO:0000259" key="5">
    <source>
        <dbReference type="Pfam" id="PF16198"/>
    </source>
</evidence>
<gene>
    <name evidence="6" type="ORF">MNBD_NITROSPINAE02-1960</name>
</gene>
<dbReference type="PANTHER" id="PTHR13767">
    <property type="entry name" value="TRNA-PSEUDOURIDINE SYNTHASE"/>
    <property type="match status" value="1"/>
</dbReference>
<evidence type="ECO:0000256" key="3">
    <source>
        <dbReference type="ARBA" id="ARBA00023235"/>
    </source>
</evidence>
<dbReference type="GO" id="GO:0006400">
    <property type="term" value="P:tRNA modification"/>
    <property type="evidence" value="ECO:0007669"/>
    <property type="project" value="TreeGrafter"/>
</dbReference>
<sequence length="308" mass="33540">MNQRNIDGFLNINKPEGITSAEVARVLKRELGAKKVGYIGTLDPIAEGVLPVGMGRATRLFPFLEKGDKVYEATLTLGASTDTQDRVGKIVDQADPSNVTKEMALEVMQTFVGDIEQIPPMFSAKKIDGERLYDLARKGIEVERKPIKATISNLKLLGMDGPNIRFSVQVTTGAYVRTLCHDIGQKLGVYGHLSSLTRARSGHFRVEDSVPLNVFRSDNLEEAESKIISLSDGLSHMHTAVVIPHAVDRIKKGMPLGISDIITFAQAENSDFVRVIDKAGRLVCVGVKEGVPMAGFPFSAIKPKKVLA</sequence>
<dbReference type="InterPro" id="IPR002501">
    <property type="entry name" value="PsdUridine_synth_N"/>
</dbReference>
<dbReference type="GO" id="GO:1990481">
    <property type="term" value="P:mRNA pseudouridine synthesis"/>
    <property type="evidence" value="ECO:0007669"/>
    <property type="project" value="TreeGrafter"/>
</dbReference>
<dbReference type="AlphaFoldDB" id="A0A3B1CGY4"/>
<dbReference type="Pfam" id="PF01509">
    <property type="entry name" value="TruB_N"/>
    <property type="match status" value="1"/>
</dbReference>
<dbReference type="EMBL" id="UOGE01000083">
    <property type="protein sequence ID" value="VAX23234.1"/>
    <property type="molecule type" value="Genomic_DNA"/>
</dbReference>
<dbReference type="CDD" id="cd02573">
    <property type="entry name" value="PseudoU_synth_EcTruB"/>
    <property type="match status" value="1"/>
</dbReference>
<dbReference type="InterPro" id="IPR020103">
    <property type="entry name" value="PsdUridine_synth_cat_dom_sf"/>
</dbReference>
<keyword evidence="2" id="KW-0819">tRNA processing</keyword>